<comment type="caution">
    <text evidence="1">The sequence shown here is derived from an EMBL/GenBank/DDBJ whole genome shotgun (WGS) entry which is preliminary data.</text>
</comment>
<gene>
    <name evidence="1" type="ORF">D5086_010592</name>
</gene>
<sequence length="122" mass="13606">MHIKATHYTDDEDDNNHNNLVSGANLHRLSYPSVVGANLKLGEEELALTICLSAAFCYMLLLGCEQKIPEFLPLDFSEDLKASAFLERDFSSFPFDSTDGFKRGMGLLLTDLASNLHCYIQT</sequence>
<name>A0ACC4C9T5_POPAL</name>
<organism evidence="1 2">
    <name type="scientific">Populus alba</name>
    <name type="common">White poplar</name>
    <dbReference type="NCBI Taxonomy" id="43335"/>
    <lineage>
        <taxon>Eukaryota</taxon>
        <taxon>Viridiplantae</taxon>
        <taxon>Streptophyta</taxon>
        <taxon>Embryophyta</taxon>
        <taxon>Tracheophyta</taxon>
        <taxon>Spermatophyta</taxon>
        <taxon>Magnoliopsida</taxon>
        <taxon>eudicotyledons</taxon>
        <taxon>Gunneridae</taxon>
        <taxon>Pentapetalae</taxon>
        <taxon>rosids</taxon>
        <taxon>fabids</taxon>
        <taxon>Malpighiales</taxon>
        <taxon>Salicaceae</taxon>
        <taxon>Saliceae</taxon>
        <taxon>Populus</taxon>
    </lineage>
</organism>
<keyword evidence="2" id="KW-1185">Reference proteome</keyword>
<dbReference type="Proteomes" id="UP000309997">
    <property type="component" value="Unassembled WGS sequence"/>
</dbReference>
<accession>A0ACC4C9T5</accession>
<evidence type="ECO:0000313" key="1">
    <source>
        <dbReference type="EMBL" id="KAL3591952.1"/>
    </source>
</evidence>
<protein>
    <submittedName>
        <fullName evidence="1">Uncharacterized protein</fullName>
    </submittedName>
</protein>
<dbReference type="EMBL" id="RCHU02000005">
    <property type="protein sequence ID" value="KAL3591952.1"/>
    <property type="molecule type" value="Genomic_DNA"/>
</dbReference>
<proteinExistence type="predicted"/>
<reference evidence="1 2" key="1">
    <citation type="journal article" date="2024" name="Plant Biotechnol. J.">
        <title>Genome and CRISPR/Cas9 system of a widespread forest tree (Populus alba) in the world.</title>
        <authorList>
            <person name="Liu Y.J."/>
            <person name="Jiang P.F."/>
            <person name="Han X.M."/>
            <person name="Li X.Y."/>
            <person name="Wang H.M."/>
            <person name="Wang Y.J."/>
            <person name="Wang X.X."/>
            <person name="Zeng Q.Y."/>
        </authorList>
    </citation>
    <scope>NUCLEOTIDE SEQUENCE [LARGE SCALE GENOMIC DNA]</scope>
    <source>
        <strain evidence="2">cv. PAL-ZL1</strain>
    </source>
</reference>
<evidence type="ECO:0000313" key="2">
    <source>
        <dbReference type="Proteomes" id="UP000309997"/>
    </source>
</evidence>